<dbReference type="Gene3D" id="1.10.510.10">
    <property type="entry name" value="Transferase(Phosphotransferase) domain 1"/>
    <property type="match status" value="1"/>
</dbReference>
<sequence>MKGPALDGAGGVGVEVGTPLFQTVHLPSQVTDVPREVVRAFSHNKRVGTYLLGRSLGEGSFAKVKEALHLPTGEKVAIKVIDKKRAKADPYVRKNLRREGRLLQQIRHQHVVQLLEVLETEHSYYLVTEYCAGGDLMDHIAKRKKLDEKEVKKFIRQIVSGVDYLHRLGIIHRDLKIENLLLDQNKDIKLIDFGLSNTIKVSTAPEGTAHAQEYLVTQCGSPAYAAPELLNHKKYGLQVDLWSIGVNMYAMLTGALPFTVDPFNIKTLHNKMVSGQMNPIPEGLSREGKDILRRFLTSDPEKRITIAEALRHPWLAEGRNKPLERHPFPNKLKTSELDMDILKHMSDNLGYRMSEIIRFVVGNVPSSACSTYHLYHRKLQRHRAEQRAQGRSPADAKHVEPTRISLVLQDMTPRVTNTSVPARPMRMRGDSFDKEAGLSHDTHVMNGRRLSLEKARTANTTPSTDKDSLPSKEKTFLSSMEHSLEDMTKENRQHRKTSDSSSKQDSPGGSPKLASSPTKASIKASHIYNMVNLLHKAEQDKGGKISTPKATFLSPAATAPSTPHAHIIADCSRKGRVLVPLNRTFTPLRKAMRGTVVIGLHHQYHHEPPLSTGSSHGYQPHPEKGVSPRVDGSRVLRATYPANSVLLAGSSPPPTPSGLGHLSRQPPVVKRVVQAQWRSAQRTEEHPDTSRLAPKDATEGKRPVSPQAQLLVRRRLVKRSRQEDHGHLPDGQGDDDMMAQMVEESVERLATSPDCRVAKTPVSQSAASSVTRDLHLFPAISTAGTPRNS</sequence>
<reference evidence="12 13" key="1">
    <citation type="submission" date="2024-02" db="EMBL/GenBank/DDBJ databases">
        <title>Chromosome-scale genome assembly of the rough periwinkle Littorina saxatilis.</title>
        <authorList>
            <person name="De Jode A."/>
            <person name="Faria R."/>
            <person name="Formenti G."/>
            <person name="Sims Y."/>
            <person name="Smith T.P."/>
            <person name="Tracey A."/>
            <person name="Wood J.M.D."/>
            <person name="Zagrodzka Z.B."/>
            <person name="Johannesson K."/>
            <person name="Butlin R.K."/>
            <person name="Leder E.H."/>
        </authorList>
    </citation>
    <scope>NUCLEOTIDE SEQUENCE [LARGE SCALE GENOMIC DNA]</scope>
    <source>
        <strain evidence="12">Snail1</strain>
        <tissue evidence="12">Muscle</tissue>
    </source>
</reference>
<evidence type="ECO:0000256" key="7">
    <source>
        <dbReference type="ARBA" id="ARBA00047899"/>
    </source>
</evidence>
<dbReference type="SUPFAM" id="SSF56112">
    <property type="entry name" value="Protein kinase-like (PK-like)"/>
    <property type="match status" value="1"/>
</dbReference>
<dbReference type="PANTHER" id="PTHR24346:SF79">
    <property type="entry name" value="PROTEIN KINASE DOMAIN-CONTAINING PROTEIN"/>
    <property type="match status" value="1"/>
</dbReference>
<accession>A0AAN9GG46</accession>
<feature type="compositionally biased region" description="Basic and acidic residues" evidence="10">
    <location>
        <begin position="427"/>
        <end position="443"/>
    </location>
</feature>
<dbReference type="PROSITE" id="PS00108">
    <property type="entry name" value="PROTEIN_KINASE_ST"/>
    <property type="match status" value="1"/>
</dbReference>
<keyword evidence="13" id="KW-1185">Reference proteome</keyword>
<dbReference type="Pfam" id="PF00069">
    <property type="entry name" value="Pkinase"/>
    <property type="match status" value="1"/>
</dbReference>
<evidence type="ECO:0000256" key="3">
    <source>
        <dbReference type="ARBA" id="ARBA00022679"/>
    </source>
</evidence>
<evidence type="ECO:0000256" key="8">
    <source>
        <dbReference type="ARBA" id="ARBA00048679"/>
    </source>
</evidence>
<feature type="compositionally biased region" description="Basic and acidic residues" evidence="10">
    <location>
        <begin position="384"/>
        <end position="401"/>
    </location>
</feature>
<evidence type="ECO:0000256" key="9">
    <source>
        <dbReference type="PROSITE-ProRule" id="PRU10141"/>
    </source>
</evidence>
<feature type="compositionally biased region" description="Polar residues" evidence="10">
    <location>
        <begin position="499"/>
        <end position="519"/>
    </location>
</feature>
<evidence type="ECO:0000313" key="13">
    <source>
        <dbReference type="Proteomes" id="UP001374579"/>
    </source>
</evidence>
<dbReference type="GO" id="GO:0004674">
    <property type="term" value="F:protein serine/threonine kinase activity"/>
    <property type="evidence" value="ECO:0007669"/>
    <property type="project" value="UniProtKB-KW"/>
</dbReference>
<feature type="region of interest" description="Disordered" evidence="10">
    <location>
        <begin position="645"/>
        <end position="736"/>
    </location>
</feature>
<dbReference type="SMART" id="SM00220">
    <property type="entry name" value="S_TKc"/>
    <property type="match status" value="1"/>
</dbReference>
<dbReference type="GO" id="GO:0005524">
    <property type="term" value="F:ATP binding"/>
    <property type="evidence" value="ECO:0007669"/>
    <property type="project" value="UniProtKB-UniRule"/>
</dbReference>
<dbReference type="InterPro" id="IPR011009">
    <property type="entry name" value="Kinase-like_dom_sf"/>
</dbReference>
<feature type="region of interest" description="Disordered" evidence="10">
    <location>
        <begin position="384"/>
        <end position="403"/>
    </location>
</feature>
<dbReference type="GO" id="GO:0035556">
    <property type="term" value="P:intracellular signal transduction"/>
    <property type="evidence" value="ECO:0007669"/>
    <property type="project" value="TreeGrafter"/>
</dbReference>
<comment type="catalytic activity">
    <reaction evidence="7">
        <text>L-threonyl-[protein] + ATP = O-phospho-L-threonyl-[protein] + ADP + H(+)</text>
        <dbReference type="Rhea" id="RHEA:46608"/>
        <dbReference type="Rhea" id="RHEA-COMP:11060"/>
        <dbReference type="Rhea" id="RHEA-COMP:11605"/>
        <dbReference type="ChEBI" id="CHEBI:15378"/>
        <dbReference type="ChEBI" id="CHEBI:30013"/>
        <dbReference type="ChEBI" id="CHEBI:30616"/>
        <dbReference type="ChEBI" id="CHEBI:61977"/>
        <dbReference type="ChEBI" id="CHEBI:456216"/>
        <dbReference type="EC" id="2.7.11.1"/>
    </reaction>
</comment>
<comment type="caution">
    <text evidence="12">The sequence shown here is derived from an EMBL/GenBank/DDBJ whole genome shotgun (WGS) entry which is preliminary data.</text>
</comment>
<organism evidence="12 13">
    <name type="scientific">Littorina saxatilis</name>
    <dbReference type="NCBI Taxonomy" id="31220"/>
    <lineage>
        <taxon>Eukaryota</taxon>
        <taxon>Metazoa</taxon>
        <taxon>Spiralia</taxon>
        <taxon>Lophotrochozoa</taxon>
        <taxon>Mollusca</taxon>
        <taxon>Gastropoda</taxon>
        <taxon>Caenogastropoda</taxon>
        <taxon>Littorinimorpha</taxon>
        <taxon>Littorinoidea</taxon>
        <taxon>Littorinidae</taxon>
        <taxon>Littorina</taxon>
    </lineage>
</organism>
<comment type="catalytic activity">
    <reaction evidence="8">
        <text>L-seryl-[protein] + ATP = O-phospho-L-seryl-[protein] + ADP + H(+)</text>
        <dbReference type="Rhea" id="RHEA:17989"/>
        <dbReference type="Rhea" id="RHEA-COMP:9863"/>
        <dbReference type="Rhea" id="RHEA-COMP:11604"/>
        <dbReference type="ChEBI" id="CHEBI:15378"/>
        <dbReference type="ChEBI" id="CHEBI:29999"/>
        <dbReference type="ChEBI" id="CHEBI:30616"/>
        <dbReference type="ChEBI" id="CHEBI:83421"/>
        <dbReference type="ChEBI" id="CHEBI:456216"/>
        <dbReference type="EC" id="2.7.11.1"/>
    </reaction>
</comment>
<evidence type="ECO:0000259" key="11">
    <source>
        <dbReference type="PROSITE" id="PS50011"/>
    </source>
</evidence>
<evidence type="ECO:0000313" key="12">
    <source>
        <dbReference type="EMBL" id="KAK7107162.1"/>
    </source>
</evidence>
<dbReference type="PANTHER" id="PTHR24346">
    <property type="entry name" value="MAP/MICROTUBULE AFFINITY-REGULATING KINASE"/>
    <property type="match status" value="1"/>
</dbReference>
<feature type="domain" description="Protein kinase" evidence="11">
    <location>
        <begin position="50"/>
        <end position="315"/>
    </location>
</feature>
<dbReference type="FunFam" id="3.30.200.20:FF:000003">
    <property type="entry name" value="Non-specific serine/threonine protein kinase"/>
    <property type="match status" value="1"/>
</dbReference>
<feature type="binding site" evidence="9">
    <location>
        <position position="79"/>
    </location>
    <ligand>
        <name>ATP</name>
        <dbReference type="ChEBI" id="CHEBI:30616"/>
    </ligand>
</feature>
<dbReference type="InterPro" id="IPR008271">
    <property type="entry name" value="Ser/Thr_kinase_AS"/>
</dbReference>
<dbReference type="InterPro" id="IPR017441">
    <property type="entry name" value="Protein_kinase_ATP_BS"/>
</dbReference>
<evidence type="ECO:0000256" key="5">
    <source>
        <dbReference type="ARBA" id="ARBA00022777"/>
    </source>
</evidence>
<dbReference type="EC" id="2.7.11.1" evidence="1"/>
<dbReference type="EMBL" id="JBAMIC010000004">
    <property type="protein sequence ID" value="KAK7107162.1"/>
    <property type="molecule type" value="Genomic_DNA"/>
</dbReference>
<dbReference type="GO" id="GO:0005737">
    <property type="term" value="C:cytoplasm"/>
    <property type="evidence" value="ECO:0007669"/>
    <property type="project" value="TreeGrafter"/>
</dbReference>
<gene>
    <name evidence="12" type="ORF">V1264_015123</name>
</gene>
<proteinExistence type="predicted"/>
<name>A0AAN9GG46_9CAEN</name>
<protein>
    <recommendedName>
        <fullName evidence="1">non-specific serine/threonine protein kinase</fullName>
        <ecNumber evidence="1">2.7.11.1</ecNumber>
    </recommendedName>
</protein>
<feature type="compositionally biased region" description="Basic and acidic residues" evidence="10">
    <location>
        <begin position="464"/>
        <end position="475"/>
    </location>
</feature>
<dbReference type="Proteomes" id="UP001374579">
    <property type="component" value="Unassembled WGS sequence"/>
</dbReference>
<dbReference type="InterPro" id="IPR000719">
    <property type="entry name" value="Prot_kinase_dom"/>
</dbReference>
<dbReference type="PROSITE" id="PS00107">
    <property type="entry name" value="PROTEIN_KINASE_ATP"/>
    <property type="match status" value="1"/>
</dbReference>
<evidence type="ECO:0000256" key="2">
    <source>
        <dbReference type="ARBA" id="ARBA00022527"/>
    </source>
</evidence>
<feature type="region of interest" description="Disordered" evidence="10">
    <location>
        <begin position="413"/>
        <end position="520"/>
    </location>
</feature>
<feature type="compositionally biased region" description="Basic and acidic residues" evidence="10">
    <location>
        <begin position="681"/>
        <end position="702"/>
    </location>
</feature>
<keyword evidence="2" id="KW-0723">Serine/threonine-protein kinase</keyword>
<evidence type="ECO:0000256" key="1">
    <source>
        <dbReference type="ARBA" id="ARBA00012513"/>
    </source>
</evidence>
<evidence type="ECO:0000256" key="10">
    <source>
        <dbReference type="SAM" id="MobiDB-lite"/>
    </source>
</evidence>
<dbReference type="PROSITE" id="PS50011">
    <property type="entry name" value="PROTEIN_KINASE_DOM"/>
    <property type="match status" value="1"/>
</dbReference>
<keyword evidence="6 9" id="KW-0067">ATP-binding</keyword>
<keyword evidence="4 9" id="KW-0547">Nucleotide-binding</keyword>
<feature type="compositionally biased region" description="Basic and acidic residues" evidence="10">
    <location>
        <begin position="482"/>
        <end position="491"/>
    </location>
</feature>
<keyword evidence="5" id="KW-0418">Kinase</keyword>
<evidence type="ECO:0000256" key="6">
    <source>
        <dbReference type="ARBA" id="ARBA00022840"/>
    </source>
</evidence>
<dbReference type="FunFam" id="1.10.510.10:FF:000391">
    <property type="entry name" value="Hormonally up-regulated neu tumor-associated kinase"/>
    <property type="match status" value="1"/>
</dbReference>
<dbReference type="AlphaFoldDB" id="A0AAN9GG46"/>
<feature type="region of interest" description="Disordered" evidence="10">
    <location>
        <begin position="605"/>
        <end position="629"/>
    </location>
</feature>
<evidence type="ECO:0000256" key="4">
    <source>
        <dbReference type="ARBA" id="ARBA00022741"/>
    </source>
</evidence>
<keyword evidence="3" id="KW-0808">Transferase</keyword>